<accession>A0A174M079</accession>
<keyword evidence="1" id="KW-0479">Metal-binding</keyword>
<evidence type="ECO:0000256" key="3">
    <source>
        <dbReference type="ARBA" id="ARBA00023014"/>
    </source>
</evidence>
<dbReference type="GO" id="GO:0051536">
    <property type="term" value="F:iron-sulfur cluster binding"/>
    <property type="evidence" value="ECO:0007669"/>
    <property type="project" value="UniProtKB-KW"/>
</dbReference>
<dbReference type="SUPFAM" id="SSF51971">
    <property type="entry name" value="Nucleotide-binding domain"/>
    <property type="match status" value="1"/>
</dbReference>
<dbReference type="InterPro" id="IPR036188">
    <property type="entry name" value="FAD/NAD-bd_sf"/>
</dbReference>
<dbReference type="GO" id="GO:0046872">
    <property type="term" value="F:metal ion binding"/>
    <property type="evidence" value="ECO:0007669"/>
    <property type="project" value="UniProtKB-KW"/>
</dbReference>
<dbReference type="PROSITE" id="PS51379">
    <property type="entry name" value="4FE4S_FER_2"/>
    <property type="match status" value="2"/>
</dbReference>
<dbReference type="SUPFAM" id="SSF54862">
    <property type="entry name" value="4Fe-4S ferredoxins"/>
    <property type="match status" value="1"/>
</dbReference>
<evidence type="ECO:0000313" key="6">
    <source>
        <dbReference type="Proteomes" id="UP000095544"/>
    </source>
</evidence>
<dbReference type="InterPro" id="IPR017896">
    <property type="entry name" value="4Fe4S_Fe-S-bd"/>
</dbReference>
<evidence type="ECO:0000259" key="4">
    <source>
        <dbReference type="PROSITE" id="PS51379"/>
    </source>
</evidence>
<dbReference type="AlphaFoldDB" id="A0A174M079"/>
<dbReference type="PANTHER" id="PTHR42783:SF3">
    <property type="entry name" value="GLUTAMATE SYNTHASE [NADPH] SMALL CHAIN-RELATED"/>
    <property type="match status" value="1"/>
</dbReference>
<dbReference type="EC" id="1.4.1.13" evidence="5"/>
<dbReference type="InterPro" id="IPR017900">
    <property type="entry name" value="4Fe4S_Fe_S_CS"/>
</dbReference>
<dbReference type="Pfam" id="PF14691">
    <property type="entry name" value="Fer4_20"/>
    <property type="match status" value="1"/>
</dbReference>
<reference evidence="5 6" key="1">
    <citation type="submission" date="2015-09" db="EMBL/GenBank/DDBJ databases">
        <authorList>
            <consortium name="Pathogen Informatics"/>
        </authorList>
    </citation>
    <scope>NUCLEOTIDE SEQUENCE [LARGE SCALE GENOMIC DNA]</scope>
    <source>
        <strain evidence="5 6">2789STDY5834876</strain>
    </source>
</reference>
<dbReference type="RefSeq" id="WP_055155180.1">
    <property type="nucleotide sequence ID" value="NZ_CYZU01000076.1"/>
</dbReference>
<dbReference type="PANTHER" id="PTHR42783">
    <property type="entry name" value="GLUTAMATE SYNTHASE [NADPH] SMALL CHAIN"/>
    <property type="match status" value="1"/>
</dbReference>
<dbReference type="PRINTS" id="PR00419">
    <property type="entry name" value="ADXRDTASE"/>
</dbReference>
<dbReference type="InterPro" id="IPR028261">
    <property type="entry name" value="DPD_II"/>
</dbReference>
<keyword evidence="5" id="KW-0560">Oxidoreductase</keyword>
<dbReference type="STRING" id="39482.ERS852491_04754"/>
<dbReference type="Gene3D" id="3.30.70.20">
    <property type="match status" value="1"/>
</dbReference>
<proteinExistence type="predicted"/>
<dbReference type="PROSITE" id="PS00198">
    <property type="entry name" value="4FE4S_FER_1"/>
    <property type="match status" value="2"/>
</dbReference>
<organism evidence="5 6">
    <name type="scientific">Faecalicatena contorta</name>
    <dbReference type="NCBI Taxonomy" id="39482"/>
    <lineage>
        <taxon>Bacteria</taxon>
        <taxon>Bacillati</taxon>
        <taxon>Bacillota</taxon>
        <taxon>Clostridia</taxon>
        <taxon>Lachnospirales</taxon>
        <taxon>Lachnospiraceae</taxon>
        <taxon>Faecalicatena</taxon>
    </lineage>
</organism>
<dbReference type="Gene3D" id="1.10.1060.10">
    <property type="entry name" value="Alpha-helical ferredoxin"/>
    <property type="match status" value="1"/>
</dbReference>
<dbReference type="GO" id="GO:0004355">
    <property type="term" value="F:glutamate synthase (NADPH) activity"/>
    <property type="evidence" value="ECO:0007669"/>
    <property type="project" value="UniProtKB-EC"/>
</dbReference>
<dbReference type="Gene3D" id="3.50.50.60">
    <property type="entry name" value="FAD/NAD(P)-binding domain"/>
    <property type="match status" value="2"/>
</dbReference>
<evidence type="ECO:0000256" key="1">
    <source>
        <dbReference type="ARBA" id="ARBA00022723"/>
    </source>
</evidence>
<protein>
    <submittedName>
        <fullName evidence="5">Glutamate synthase [NADPH] small chain</fullName>
        <ecNumber evidence="5">1.4.1.13</ecNumber>
    </submittedName>
</protein>
<evidence type="ECO:0000313" key="5">
    <source>
        <dbReference type="EMBL" id="CUP28621.1"/>
    </source>
</evidence>
<evidence type="ECO:0000256" key="2">
    <source>
        <dbReference type="ARBA" id="ARBA00023004"/>
    </source>
</evidence>
<dbReference type="InterPro" id="IPR009051">
    <property type="entry name" value="Helical_ferredxn"/>
</dbReference>
<sequence>MAEERALILKLGQKITDRIGHKVTVDDPEYWGLACVVTDEMAEVALAMKVRKPASAQEIAKKCGKPLKRTEELLQEMSVIGLLEYNWENADRHKQYILPMFVPGCAEFMNMNLEQVEKHHEVARFFEQMSRLPLEKVTPMVPPGGAGIGMHVIPVEKAIPTEQKSVSVEHISHWVQKYKGKYAVGACSCRRSRRIQGEGCGHLEDDMCIGVGDMADYIVETGKGRYIDEAEVMEILQRAEDNGLVHQITNIDGEDKIFAICNCCVCSCYALRTSQLFNTPNMSRSAYIARVNTENCVACGQCVEYCPSGAARLGQKLCTKSGPVSYPMQELPDAVKWGPEKWNENYRDDNQMNCYDTGTAPCKTNCPAHIAVQGYINMASQGRYLDALKLIKKENPFPAVCGSICNRRCEDACTRGEIDQAVAIDEVKKFIAMQELNAESRYIPPMVNQIGKPYPQKIAVVGAGPAGMSCAFFLAQKGYPVTIFEKHRQPGGMLTHGIPGFRLEKEVVDAEIWVLHEMGIEFKCGIEVGKDITLEELRAQGYQAFYLAIGCQGGRRAGIPGEEFRGVLTGVDFLHRVNTDEKVQLSGRTVVVGGGNVAVDVARSAVRAGASITQMYCLEARDSMPAAEDEVAEAQEEGITVNCGWGPKEILGENGKVTGVVFKKCVAVTDAEGRFHPQYDEDDCMTVECDNVLLSIGQSIIWGGLLDGTKVELGRGNGAVADPLTYQTAEPDIFVGGDVYTGPKFAIDAIAAGKEGAVSIHRFVHDGQSLTIGRNRREFIELDKKNLDIPEESYDHASRQAPGHKAGVKAASTFRDTRLVFTEEQVKAETARCLGCGATIVDENRCIGCGVCTTKCEFDAIHLSREIPEASRMMKSEDKMKAILPYAAKRQIKIIRNRK</sequence>
<dbReference type="Proteomes" id="UP000095544">
    <property type="component" value="Unassembled WGS sequence"/>
</dbReference>
<keyword evidence="3" id="KW-0411">Iron-sulfur</keyword>
<gene>
    <name evidence="5" type="primary">gltD_6</name>
    <name evidence="5" type="ORF">ERS852491_04754</name>
</gene>
<feature type="domain" description="4Fe-4S ferredoxin-type" evidence="4">
    <location>
        <begin position="287"/>
        <end position="316"/>
    </location>
</feature>
<feature type="domain" description="4Fe-4S ferredoxin-type" evidence="4">
    <location>
        <begin position="837"/>
        <end position="866"/>
    </location>
</feature>
<dbReference type="Pfam" id="PF00037">
    <property type="entry name" value="Fer4"/>
    <property type="match status" value="2"/>
</dbReference>
<keyword evidence="2" id="KW-0408">Iron</keyword>
<dbReference type="Pfam" id="PF07992">
    <property type="entry name" value="Pyr_redox_2"/>
    <property type="match status" value="1"/>
</dbReference>
<name>A0A174M079_9FIRM</name>
<dbReference type="OrthoDB" id="9803192at2"/>
<dbReference type="SUPFAM" id="SSF46548">
    <property type="entry name" value="alpha-helical ferredoxin"/>
    <property type="match status" value="1"/>
</dbReference>
<dbReference type="EMBL" id="CYZU01000076">
    <property type="protein sequence ID" value="CUP28621.1"/>
    <property type="molecule type" value="Genomic_DNA"/>
</dbReference>
<dbReference type="InterPro" id="IPR023753">
    <property type="entry name" value="FAD/NAD-binding_dom"/>
</dbReference>